<reference evidence="1" key="2">
    <citation type="submission" date="2013-05" db="EMBL/GenBank/DDBJ databases">
        <authorList>
            <person name="Carter J.-M."/>
            <person name="Baker S.C."/>
            <person name="Pink R."/>
            <person name="Carter D.R.F."/>
            <person name="Collins A."/>
            <person name="Tomlin J."/>
            <person name="Gibbs M."/>
            <person name="Breuker C.J."/>
        </authorList>
    </citation>
    <scope>NUCLEOTIDE SEQUENCE</scope>
    <source>
        <tissue evidence="1">Ovary</tissue>
    </source>
</reference>
<reference evidence="1" key="1">
    <citation type="journal article" date="2013" name="BMC Genomics">
        <title>Unscrambling butterfly oogenesis.</title>
        <authorList>
            <person name="Carter J.M."/>
            <person name="Baker S.C."/>
            <person name="Pink R."/>
            <person name="Carter D.R."/>
            <person name="Collins A."/>
            <person name="Tomlin J."/>
            <person name="Gibbs M."/>
            <person name="Breuker C.J."/>
        </authorList>
    </citation>
    <scope>NUCLEOTIDE SEQUENCE</scope>
    <source>
        <tissue evidence="1">Ovary</tissue>
    </source>
</reference>
<name>S4NPT4_9NEOP</name>
<proteinExistence type="predicted"/>
<organism evidence="1">
    <name type="scientific">Pararge aegeria</name>
    <name type="common">speckled wood butterfly</name>
    <dbReference type="NCBI Taxonomy" id="116150"/>
    <lineage>
        <taxon>Eukaryota</taxon>
        <taxon>Metazoa</taxon>
        <taxon>Ecdysozoa</taxon>
        <taxon>Arthropoda</taxon>
        <taxon>Hexapoda</taxon>
        <taxon>Insecta</taxon>
        <taxon>Pterygota</taxon>
        <taxon>Neoptera</taxon>
        <taxon>Endopterygota</taxon>
        <taxon>Lepidoptera</taxon>
        <taxon>Glossata</taxon>
        <taxon>Ditrysia</taxon>
        <taxon>Papilionoidea</taxon>
        <taxon>Nymphalidae</taxon>
        <taxon>Satyrinae</taxon>
        <taxon>Satyrini</taxon>
        <taxon>Parargina</taxon>
        <taxon>Pararge</taxon>
    </lineage>
</organism>
<evidence type="ECO:0000313" key="1">
    <source>
        <dbReference type="EMBL" id="JAA80786.1"/>
    </source>
</evidence>
<sequence length="69" mass="8336">MLVHIITRWRSWHSVDRLLCQHGSFVWSHRLLIHEKLHFNYRAVCATSFVCSDTLNKVNYTKFGLERNY</sequence>
<dbReference type="AlphaFoldDB" id="S4NPT4"/>
<protein>
    <submittedName>
        <fullName evidence="1">Uncharacterized protein</fullName>
    </submittedName>
</protein>
<dbReference type="EMBL" id="GAIX01011774">
    <property type="protein sequence ID" value="JAA80786.1"/>
    <property type="molecule type" value="Transcribed_RNA"/>
</dbReference>
<accession>S4NPT4</accession>